<protein>
    <submittedName>
        <fullName evidence="2">Relaxation protein</fullName>
    </submittedName>
</protein>
<evidence type="ECO:0000313" key="2">
    <source>
        <dbReference type="EMBL" id="QGW84644.1"/>
    </source>
</evidence>
<dbReference type="AlphaFoldDB" id="A0A6I6HQ83"/>
<organism evidence="2 3">
    <name type="scientific">Variovorax paradoxus</name>
    <dbReference type="NCBI Taxonomy" id="34073"/>
    <lineage>
        <taxon>Bacteria</taxon>
        <taxon>Pseudomonadati</taxon>
        <taxon>Pseudomonadota</taxon>
        <taxon>Betaproteobacteria</taxon>
        <taxon>Burkholderiales</taxon>
        <taxon>Comamonadaceae</taxon>
        <taxon>Variovorax</taxon>
    </lineage>
</organism>
<name>A0A6I6HQ83_VARPD</name>
<reference evidence="2 3" key="1">
    <citation type="submission" date="2019-12" db="EMBL/GenBank/DDBJ databases">
        <title>Hybrid Genome Assemblies of two High G+C Isolates from Undergraduate Microbiology Courses.</title>
        <authorList>
            <person name="Ne Ville C.J."/>
            <person name="Enright D."/>
            <person name="Hernandez I."/>
            <person name="Dodsworth J."/>
            <person name="Orwin P.M."/>
        </authorList>
    </citation>
    <scope>NUCLEOTIDE SEQUENCE [LARGE SCALE GENOMIC DNA]</scope>
    <source>
        <strain evidence="2 3">CSUSB</strain>
    </source>
</reference>
<evidence type="ECO:0000313" key="3">
    <source>
        <dbReference type="Proteomes" id="UP000425817"/>
    </source>
</evidence>
<evidence type="ECO:0000256" key="1">
    <source>
        <dbReference type="SAM" id="Phobius"/>
    </source>
</evidence>
<keyword evidence="1" id="KW-0472">Membrane</keyword>
<dbReference type="RefSeq" id="WP_157616356.1">
    <property type="nucleotide sequence ID" value="NZ_CP046622.1"/>
</dbReference>
<keyword evidence="1" id="KW-0812">Transmembrane</keyword>
<dbReference type="EMBL" id="CP046622">
    <property type="protein sequence ID" value="QGW84644.1"/>
    <property type="molecule type" value="Genomic_DNA"/>
</dbReference>
<accession>A0A6I6HQ83</accession>
<gene>
    <name evidence="2" type="ORF">GOQ09_25065</name>
</gene>
<keyword evidence="1" id="KW-1133">Transmembrane helix</keyword>
<dbReference type="Proteomes" id="UP000425817">
    <property type="component" value="Chromosome"/>
</dbReference>
<sequence>MNDQTMLALASKMSALVEKFERRCEQSGAELLKLSQQVPAVVRQAANEQLGRLPAAVLADVRGGIERPVSDYERRLREAGEQIQQSSLALSAQLRRAETLHRHLIWKVAGITLGSLVLMLAGGAWLSSHYYDEISKNQISAALLKAYNEADVTLCDGHLCVRADKSAKPHGEYLRVKPR</sequence>
<feature type="transmembrane region" description="Helical" evidence="1">
    <location>
        <begin position="104"/>
        <end position="126"/>
    </location>
</feature>
<proteinExistence type="predicted"/>
<dbReference type="OrthoDB" id="8848158at2"/>